<proteinExistence type="predicted"/>
<dbReference type="InterPro" id="IPR041698">
    <property type="entry name" value="Methyltransf_25"/>
</dbReference>
<dbReference type="Gene3D" id="3.40.50.150">
    <property type="entry name" value="Vaccinia Virus protein VP39"/>
    <property type="match status" value="1"/>
</dbReference>
<dbReference type="CDD" id="cd02440">
    <property type="entry name" value="AdoMet_MTases"/>
    <property type="match status" value="1"/>
</dbReference>
<dbReference type="FunCoup" id="K1PYL2">
    <property type="interactions" value="77"/>
</dbReference>
<organism evidence="2">
    <name type="scientific">Magallana gigas</name>
    <name type="common">Pacific oyster</name>
    <name type="synonym">Crassostrea gigas</name>
    <dbReference type="NCBI Taxonomy" id="29159"/>
    <lineage>
        <taxon>Eukaryota</taxon>
        <taxon>Metazoa</taxon>
        <taxon>Spiralia</taxon>
        <taxon>Lophotrochozoa</taxon>
        <taxon>Mollusca</taxon>
        <taxon>Bivalvia</taxon>
        <taxon>Autobranchia</taxon>
        <taxon>Pteriomorphia</taxon>
        <taxon>Ostreida</taxon>
        <taxon>Ostreoidea</taxon>
        <taxon>Ostreidae</taxon>
        <taxon>Magallana</taxon>
    </lineage>
</organism>
<name>K1PYL2_MAGGI</name>
<dbReference type="EMBL" id="JH818261">
    <property type="protein sequence ID" value="EKC24179.1"/>
    <property type="molecule type" value="Genomic_DNA"/>
</dbReference>
<dbReference type="Pfam" id="PF13649">
    <property type="entry name" value="Methyltransf_25"/>
    <property type="match status" value="1"/>
</dbReference>
<feature type="domain" description="Methyltransferase" evidence="1">
    <location>
        <begin position="98"/>
        <end position="190"/>
    </location>
</feature>
<sequence>MPIFYYKRRTHNPKELSLPAGVTADWYSDKMENTEDARAFQTNAKVFSGGMDKVQIIDYYNMWNDYEKDLQPGRYNGPAYAAEAIDRSFPSNKDKVLILDVAAGTGLVGEELVKRGFKEIHALDPSESMLMKAKKKNVYKKLLCEFVNPEPSPTIENDAYHCVVCSGGFGSGHIPAGALREMIRITKPGGMIVVVMREEYLNIPEYSDSLEPLMKQLQNEGLWMCIERSVVHKYFCDKHGVIFRYRVLHRHL</sequence>
<dbReference type="PANTHER" id="PTHR43591">
    <property type="entry name" value="METHYLTRANSFERASE"/>
    <property type="match status" value="1"/>
</dbReference>
<accession>K1PYL2</accession>
<protein>
    <submittedName>
        <fullName evidence="2">Williams-Beuren syndrome chromosomal region 27 protein</fullName>
    </submittedName>
</protein>
<dbReference type="PANTHER" id="PTHR43591:SF101">
    <property type="entry name" value="METHYLTRANSFERASE-LIKE PROTEIN 27"/>
    <property type="match status" value="1"/>
</dbReference>
<dbReference type="InParanoid" id="K1PYL2"/>
<reference evidence="2" key="1">
    <citation type="journal article" date="2012" name="Nature">
        <title>The oyster genome reveals stress adaptation and complexity of shell formation.</title>
        <authorList>
            <person name="Zhang G."/>
            <person name="Fang X."/>
            <person name="Guo X."/>
            <person name="Li L."/>
            <person name="Luo R."/>
            <person name="Xu F."/>
            <person name="Yang P."/>
            <person name="Zhang L."/>
            <person name="Wang X."/>
            <person name="Qi H."/>
            <person name="Xiong Z."/>
            <person name="Que H."/>
            <person name="Xie Y."/>
            <person name="Holland P.W."/>
            <person name="Paps J."/>
            <person name="Zhu Y."/>
            <person name="Wu F."/>
            <person name="Chen Y."/>
            <person name="Wang J."/>
            <person name="Peng C."/>
            <person name="Meng J."/>
            <person name="Yang L."/>
            <person name="Liu J."/>
            <person name="Wen B."/>
            <person name="Zhang N."/>
            <person name="Huang Z."/>
            <person name="Zhu Q."/>
            <person name="Feng Y."/>
            <person name="Mount A."/>
            <person name="Hedgecock D."/>
            <person name="Xu Z."/>
            <person name="Liu Y."/>
            <person name="Domazet-Loso T."/>
            <person name="Du Y."/>
            <person name="Sun X."/>
            <person name="Zhang S."/>
            <person name="Liu B."/>
            <person name="Cheng P."/>
            <person name="Jiang X."/>
            <person name="Li J."/>
            <person name="Fan D."/>
            <person name="Wang W."/>
            <person name="Fu W."/>
            <person name="Wang T."/>
            <person name="Wang B."/>
            <person name="Zhang J."/>
            <person name="Peng Z."/>
            <person name="Li Y."/>
            <person name="Li N."/>
            <person name="Wang J."/>
            <person name="Chen M."/>
            <person name="He Y."/>
            <person name="Tan F."/>
            <person name="Song X."/>
            <person name="Zheng Q."/>
            <person name="Huang R."/>
            <person name="Yang H."/>
            <person name="Du X."/>
            <person name="Chen L."/>
            <person name="Yang M."/>
            <person name="Gaffney P.M."/>
            <person name="Wang S."/>
            <person name="Luo L."/>
            <person name="She Z."/>
            <person name="Ming Y."/>
            <person name="Huang W."/>
            <person name="Zhang S."/>
            <person name="Huang B."/>
            <person name="Zhang Y."/>
            <person name="Qu T."/>
            <person name="Ni P."/>
            <person name="Miao G."/>
            <person name="Wang J."/>
            <person name="Wang Q."/>
            <person name="Steinberg C.E."/>
            <person name="Wang H."/>
            <person name="Li N."/>
            <person name="Qian L."/>
            <person name="Zhang G."/>
            <person name="Li Y."/>
            <person name="Yang H."/>
            <person name="Liu X."/>
            <person name="Wang J."/>
            <person name="Yin Y."/>
            <person name="Wang J."/>
        </authorList>
    </citation>
    <scope>NUCLEOTIDE SEQUENCE [LARGE SCALE GENOMIC DNA]</scope>
    <source>
        <strain evidence="2">05x7-T-G4-1.051#20</strain>
    </source>
</reference>
<evidence type="ECO:0000259" key="1">
    <source>
        <dbReference type="Pfam" id="PF13649"/>
    </source>
</evidence>
<dbReference type="InterPro" id="IPR029063">
    <property type="entry name" value="SAM-dependent_MTases_sf"/>
</dbReference>
<dbReference type="SUPFAM" id="SSF53335">
    <property type="entry name" value="S-adenosyl-L-methionine-dependent methyltransferases"/>
    <property type="match status" value="1"/>
</dbReference>
<evidence type="ECO:0000313" key="2">
    <source>
        <dbReference type="EMBL" id="EKC24179.1"/>
    </source>
</evidence>
<gene>
    <name evidence="2" type="ORF">CGI_10013797</name>
</gene>
<dbReference type="AlphaFoldDB" id="K1PYL2"/>
<dbReference type="HOGENOM" id="CLU_090201_1_0_1"/>